<dbReference type="AlphaFoldDB" id="A0AAF5D757"/>
<dbReference type="InterPro" id="IPR011009">
    <property type="entry name" value="Kinase-like_dom_sf"/>
</dbReference>
<dbReference type="InterPro" id="IPR012877">
    <property type="entry name" value="Dhs-27"/>
</dbReference>
<proteinExistence type="predicted"/>
<dbReference type="PANTHER" id="PTHR23020:SF41">
    <property type="entry name" value="AMINOGLYCOSIDE PHOSPHOTRANSFERASE DOMAIN-CONTAINING PROTEIN"/>
    <property type="match status" value="1"/>
</dbReference>
<accession>A0AAF5D757</accession>
<dbReference type="PANTHER" id="PTHR23020">
    <property type="entry name" value="UNCHARACTERIZED NUCLEAR HORMONE RECEPTOR-RELATED"/>
    <property type="match status" value="1"/>
</dbReference>
<keyword evidence="2" id="KW-1185">Reference proteome</keyword>
<dbReference type="InterPro" id="IPR015897">
    <property type="entry name" value="CHK_kinase-like"/>
</dbReference>
<sequence>MEDSIKGKLILNNHSFTIDWAIEILQKNDPDFNKFLTNSLIKNVITRPIGKNKGCFATIYEVILINSYDRGYNCVLKIPQFQKESFINDDNNLKFVKNMDRTVVMMHNRECEFYNNIKDINIKIPKVFAAIPIIPNIQEGILLMKNLNEIGAIQCITDTLIPSQIYQVIRYLARLHSYSIINNKLFCDKEYSCILNEMELDSWYLPLKSKFKEIFGHIIGEIYDEFIEIATNPKFHYYIMNEAYLENGLCNVLIHGDVYTHNLFFRKDIFGNPTSELETIFDWQTMQLGSPAFDVARCIVISLDGDIRRKIEEDLLLFYYQTFTDELNKYKIEVPFRYENFRKVYDITFLQQSGDLLSMIDIFVLKNTDYNKKGKYYKAILDKTGLKLKHAIEDSIVIIRKYFKDWK</sequence>
<evidence type="ECO:0000313" key="3">
    <source>
        <dbReference type="WBParaSite" id="TCONS_00007878.p1"/>
    </source>
</evidence>
<dbReference type="SUPFAM" id="SSF56112">
    <property type="entry name" value="Protein kinase-like (PK-like)"/>
    <property type="match status" value="1"/>
</dbReference>
<dbReference type="SMART" id="SM00587">
    <property type="entry name" value="CHK"/>
    <property type="match status" value="1"/>
</dbReference>
<organism evidence="2 3">
    <name type="scientific">Strongyloides stercoralis</name>
    <name type="common">Threadworm</name>
    <dbReference type="NCBI Taxonomy" id="6248"/>
    <lineage>
        <taxon>Eukaryota</taxon>
        <taxon>Metazoa</taxon>
        <taxon>Ecdysozoa</taxon>
        <taxon>Nematoda</taxon>
        <taxon>Chromadorea</taxon>
        <taxon>Rhabditida</taxon>
        <taxon>Tylenchina</taxon>
        <taxon>Panagrolaimomorpha</taxon>
        <taxon>Strongyloidoidea</taxon>
        <taxon>Strongyloididae</taxon>
        <taxon>Strongyloides</taxon>
    </lineage>
</organism>
<dbReference type="Pfam" id="PF07914">
    <property type="entry name" value="DUF1679"/>
    <property type="match status" value="1"/>
</dbReference>
<name>A0AAF5D757_STRER</name>
<dbReference type="Proteomes" id="UP000035681">
    <property type="component" value="Unplaced"/>
</dbReference>
<dbReference type="WBParaSite" id="TCONS_00007878.p1">
    <property type="protein sequence ID" value="TCONS_00007878.p1"/>
    <property type="gene ID" value="XLOC_005887"/>
</dbReference>
<dbReference type="InterPro" id="IPR052961">
    <property type="entry name" value="Oxido-Kinase-like_Enzymes"/>
</dbReference>
<evidence type="ECO:0000259" key="1">
    <source>
        <dbReference type="SMART" id="SM00587"/>
    </source>
</evidence>
<dbReference type="Gene3D" id="3.90.1200.10">
    <property type="match status" value="1"/>
</dbReference>
<feature type="domain" description="CHK kinase-like" evidence="1">
    <location>
        <begin position="142"/>
        <end position="329"/>
    </location>
</feature>
<reference evidence="3" key="1">
    <citation type="submission" date="2024-02" db="UniProtKB">
        <authorList>
            <consortium name="WormBaseParasite"/>
        </authorList>
    </citation>
    <scope>IDENTIFICATION</scope>
</reference>
<evidence type="ECO:0000313" key="2">
    <source>
        <dbReference type="Proteomes" id="UP000035681"/>
    </source>
</evidence>
<protein>
    <recommendedName>
        <fullName evidence="1">CHK kinase-like domain-containing protein</fullName>
    </recommendedName>
</protein>